<evidence type="ECO:0000259" key="1">
    <source>
        <dbReference type="Pfam" id="PF05551"/>
    </source>
</evidence>
<proteinExistence type="predicted"/>
<organism evidence="2">
    <name type="scientific">uncultured Caudovirales phage</name>
    <dbReference type="NCBI Taxonomy" id="2100421"/>
    <lineage>
        <taxon>Viruses</taxon>
        <taxon>Duplodnaviria</taxon>
        <taxon>Heunggongvirae</taxon>
        <taxon>Uroviricota</taxon>
        <taxon>Caudoviricetes</taxon>
        <taxon>Peduoviridae</taxon>
        <taxon>Maltschvirus</taxon>
        <taxon>Maltschvirus maltsch</taxon>
    </lineage>
</organism>
<accession>A0A6J7WDJ3</accession>
<gene>
    <name evidence="2" type="ORF">UFOVP180_32</name>
</gene>
<dbReference type="GO" id="GO:0004519">
    <property type="term" value="F:endonuclease activity"/>
    <property type="evidence" value="ECO:0007669"/>
    <property type="project" value="UniProtKB-KW"/>
</dbReference>
<sequence length="121" mass="13974">MIKPEKKWQKYTQFGDLWVNMTKYLANLKPDQNGCLNWQGPTHRQGYGMMGAIEADTEQRIMTVAHRVAWRIEHKQSLGRHDHVKHTCGNNLCCNPDHLTMIAQKRNEMAQTNATTQVAVQ</sequence>
<name>A0A6J7WDJ3_9CAUD</name>
<dbReference type="Pfam" id="PF05551">
    <property type="entry name" value="zf-His_Me_endon"/>
    <property type="match status" value="1"/>
</dbReference>
<keyword evidence="2" id="KW-0255">Endonuclease</keyword>
<dbReference type="EMBL" id="LR798227">
    <property type="protein sequence ID" value="CAB5207136.1"/>
    <property type="molecule type" value="Genomic_DNA"/>
</dbReference>
<feature type="domain" description="Zinc-binding loop region of homing endonuclease" evidence="1">
    <location>
        <begin position="42"/>
        <end position="110"/>
    </location>
</feature>
<dbReference type="InterPro" id="IPR008704">
    <property type="entry name" value="Endonuclease_Zinc-binding_loop"/>
</dbReference>
<keyword evidence="2" id="KW-0378">Hydrolase</keyword>
<dbReference type="InterPro" id="IPR044930">
    <property type="entry name" value="Homing_endonuclease_His-Me"/>
</dbReference>
<dbReference type="InterPro" id="IPR044925">
    <property type="entry name" value="His-Me_finger_sf"/>
</dbReference>
<keyword evidence="2" id="KW-0540">Nuclease</keyword>
<reference evidence="2" key="1">
    <citation type="submission" date="2020-05" db="EMBL/GenBank/DDBJ databases">
        <authorList>
            <person name="Chiriac C."/>
            <person name="Salcher M."/>
            <person name="Ghai R."/>
            <person name="Kavagutti S V."/>
        </authorList>
    </citation>
    <scope>NUCLEOTIDE SEQUENCE</scope>
</reference>
<evidence type="ECO:0000313" key="2">
    <source>
        <dbReference type="EMBL" id="CAB5207136.1"/>
    </source>
</evidence>
<dbReference type="SUPFAM" id="SSF54060">
    <property type="entry name" value="His-Me finger endonucleases"/>
    <property type="match status" value="1"/>
</dbReference>
<protein>
    <submittedName>
        <fullName evidence="2">Zinc-binding loop region of homing endonuclease</fullName>
    </submittedName>
</protein>
<dbReference type="Gene3D" id="3.90.75.10">
    <property type="entry name" value="Homing Intron 3 (I-ppo) Encoded Endonuclease, Chain A"/>
    <property type="match status" value="1"/>
</dbReference>